<dbReference type="PANTHER" id="PTHR22845">
    <property type="entry name" value="APOPTOTIC PROTEASE-ACTIVATING FACTOR 1"/>
    <property type="match status" value="1"/>
</dbReference>
<keyword evidence="1" id="KW-0472">Membrane</keyword>
<sequence>MWSVRWTAKAAAALVAALAVFAATWWAAEGPAGLDRGSALSLAGVTFAAAGAVVAVLLNRWEQQASRATGFRVLCGPIPPRPAGYRARQDVQHTLTAIPGIAVLTGGPGVGKSTEAAEHARTALRKGHRVAWIGGENPEQIVTALGRVADAYGRREPELSPQAAAERGLALLSEPPGRDRVLVVFDNVVDPTPVRAWLPRGERTRVVLTTTERGAAALGSTVDVERFTREQARAYLRERTGLPVDEAADELIVEVDGLPLALAQAASRMKETGRDFADYVADLRTFDVDEALPHGAWDDYPRSVAAAILLAVARIWDERTAPVLAGLALLAPTGLPVAMLGEILGEDEREVELAVARARTASLVDGDGGRVLMHRLTQRVIRGSRHETAELIPVLAERLSNLLDPPEQDSWAQRDRLLDLDDQAEALSANTGPDRRVLGDLLLARLGVAVITKAADRYVRQMRDMLADGILTDPDAVPGHVGLIIIGLPLLPPEVKAEVIAMLEAEIDAVGDTVGLADYVLLAYALHGTDRAEEAVEIADRVMAAEAWPEVKEEMGTLAEAMFATVYLATRPATSMELLEPLAAAPPDDWPLGIGIPQMLLTAYFRQERWEDCVRYGPEVLRIQWEHFGSGHPDLVPTLCLLAVAMDESGLPESAASYADQAIRIAEASPVPIDFDTEDLAFLAVIRDRGR</sequence>
<dbReference type="Gene3D" id="3.40.50.300">
    <property type="entry name" value="P-loop containing nucleotide triphosphate hydrolases"/>
    <property type="match status" value="1"/>
</dbReference>
<dbReference type="InterPro" id="IPR027417">
    <property type="entry name" value="P-loop_NTPase"/>
</dbReference>
<keyword evidence="4" id="KW-1185">Reference proteome</keyword>
<dbReference type="AlphaFoldDB" id="A0A9W6SK01"/>
<name>A0A9W6SK01_9ACTN</name>
<dbReference type="EMBL" id="BSTX01000001">
    <property type="protein sequence ID" value="GLZ77352.1"/>
    <property type="molecule type" value="Genomic_DNA"/>
</dbReference>
<gene>
    <name evidence="3" type="ORF">Afil01_21590</name>
</gene>
<keyword evidence="1" id="KW-0812">Transmembrane</keyword>
<protein>
    <recommendedName>
        <fullName evidence="5">NB-ARC domain-containing protein</fullName>
    </recommendedName>
</protein>
<keyword evidence="2" id="KW-0732">Signal</keyword>
<dbReference type="Gene3D" id="1.25.40.10">
    <property type="entry name" value="Tetratricopeptide repeat domain"/>
    <property type="match status" value="1"/>
</dbReference>
<feature type="chain" id="PRO_5040760121" description="NB-ARC domain-containing protein" evidence="2">
    <location>
        <begin position="28"/>
        <end position="691"/>
    </location>
</feature>
<evidence type="ECO:0008006" key="5">
    <source>
        <dbReference type="Google" id="ProtNLM"/>
    </source>
</evidence>
<evidence type="ECO:0000313" key="4">
    <source>
        <dbReference type="Proteomes" id="UP001165079"/>
    </source>
</evidence>
<feature type="transmembrane region" description="Helical" evidence="1">
    <location>
        <begin position="38"/>
        <end position="58"/>
    </location>
</feature>
<evidence type="ECO:0000313" key="3">
    <source>
        <dbReference type="EMBL" id="GLZ77352.1"/>
    </source>
</evidence>
<dbReference type="PANTHER" id="PTHR22845:SF5">
    <property type="entry name" value="APOPTOTIC PROTEASE-ACTIVATING FACTOR 1"/>
    <property type="match status" value="1"/>
</dbReference>
<evidence type="ECO:0000256" key="1">
    <source>
        <dbReference type="SAM" id="Phobius"/>
    </source>
</evidence>
<dbReference type="SUPFAM" id="SSF52540">
    <property type="entry name" value="P-loop containing nucleoside triphosphate hydrolases"/>
    <property type="match status" value="1"/>
</dbReference>
<dbReference type="RefSeq" id="WP_285662470.1">
    <property type="nucleotide sequence ID" value="NZ_BSTX01000001.1"/>
</dbReference>
<comment type="caution">
    <text evidence="3">The sequence shown here is derived from an EMBL/GenBank/DDBJ whole genome shotgun (WGS) entry which is preliminary data.</text>
</comment>
<dbReference type="SUPFAM" id="SSF48452">
    <property type="entry name" value="TPR-like"/>
    <property type="match status" value="1"/>
</dbReference>
<accession>A0A9W6SK01</accession>
<organism evidence="3 4">
    <name type="scientific">Actinorhabdospora filicis</name>
    <dbReference type="NCBI Taxonomy" id="1785913"/>
    <lineage>
        <taxon>Bacteria</taxon>
        <taxon>Bacillati</taxon>
        <taxon>Actinomycetota</taxon>
        <taxon>Actinomycetes</taxon>
        <taxon>Micromonosporales</taxon>
        <taxon>Micromonosporaceae</taxon>
        <taxon>Actinorhabdospora</taxon>
    </lineage>
</organism>
<dbReference type="InterPro" id="IPR011990">
    <property type="entry name" value="TPR-like_helical_dom_sf"/>
</dbReference>
<feature type="signal peptide" evidence="2">
    <location>
        <begin position="1"/>
        <end position="27"/>
    </location>
</feature>
<dbReference type="Proteomes" id="UP001165079">
    <property type="component" value="Unassembled WGS sequence"/>
</dbReference>
<keyword evidence="1" id="KW-1133">Transmembrane helix</keyword>
<evidence type="ECO:0000256" key="2">
    <source>
        <dbReference type="SAM" id="SignalP"/>
    </source>
</evidence>
<proteinExistence type="predicted"/>
<reference evidence="3" key="1">
    <citation type="submission" date="2023-03" db="EMBL/GenBank/DDBJ databases">
        <title>Actinorhabdospora filicis NBRC 111898.</title>
        <authorList>
            <person name="Ichikawa N."/>
            <person name="Sato H."/>
            <person name="Tonouchi N."/>
        </authorList>
    </citation>
    <scope>NUCLEOTIDE SEQUENCE</scope>
    <source>
        <strain evidence="3">NBRC 111898</strain>
    </source>
</reference>